<dbReference type="AlphaFoldDB" id="A0A7J7IK45"/>
<gene>
    <name evidence="1" type="ORF">F1559_003344</name>
</gene>
<organism evidence="1 2">
    <name type="scientific">Cyanidiococcus yangmingshanensis</name>
    <dbReference type="NCBI Taxonomy" id="2690220"/>
    <lineage>
        <taxon>Eukaryota</taxon>
        <taxon>Rhodophyta</taxon>
        <taxon>Bangiophyceae</taxon>
        <taxon>Cyanidiales</taxon>
        <taxon>Cyanidiaceae</taxon>
        <taxon>Cyanidiococcus</taxon>
    </lineage>
</organism>
<dbReference type="Proteomes" id="UP000530660">
    <property type="component" value="Unassembled WGS sequence"/>
</dbReference>
<dbReference type="EMBL" id="VWRR01000008">
    <property type="protein sequence ID" value="KAF6003054.1"/>
    <property type="molecule type" value="Genomic_DNA"/>
</dbReference>
<name>A0A7J7IK45_9RHOD</name>
<sequence>MRKPDHGTVIRMVPADTIWQQPDPIFQIVFTAPDKKSFSANESACACVKLLLDHFRLRTDIKEHLYNRYQEVVFDARASANIERFLKETATELTQAQVRALQEAHLYGMAAFAAPFVGDQS</sequence>
<protein>
    <submittedName>
        <fullName evidence="1">Uncharacterized protein</fullName>
    </submittedName>
</protein>
<keyword evidence="2" id="KW-1185">Reference proteome</keyword>
<evidence type="ECO:0000313" key="2">
    <source>
        <dbReference type="Proteomes" id="UP000530660"/>
    </source>
</evidence>
<proteinExistence type="predicted"/>
<evidence type="ECO:0000313" key="1">
    <source>
        <dbReference type="EMBL" id="KAF6003054.1"/>
    </source>
</evidence>
<comment type="caution">
    <text evidence="1">The sequence shown here is derived from an EMBL/GenBank/DDBJ whole genome shotgun (WGS) entry which is preliminary data.</text>
</comment>
<reference evidence="1 2" key="1">
    <citation type="journal article" date="2020" name="J. Phycol.">
        <title>Comparative genome analysis reveals Cyanidiococcus gen. nov., a new extremophilic red algal genus sister to Cyanidioschyzon (Cyanidioschyzonaceae, Rhodophyta).</title>
        <authorList>
            <person name="Liu S.-L."/>
            <person name="Chiang Y.-R."/>
            <person name="Yoon H.S."/>
            <person name="Fu H.-Y."/>
        </authorList>
    </citation>
    <scope>NUCLEOTIDE SEQUENCE [LARGE SCALE GENOMIC DNA]</scope>
    <source>
        <strain evidence="1 2">THAL066</strain>
    </source>
</reference>
<accession>A0A7J7IK45</accession>